<name>A0A4R5EF43_9ACTN</name>
<dbReference type="PROSITE" id="PS51257">
    <property type="entry name" value="PROKAR_LIPOPROTEIN"/>
    <property type="match status" value="1"/>
</dbReference>
<evidence type="ECO:0000313" key="4">
    <source>
        <dbReference type="Proteomes" id="UP000295136"/>
    </source>
</evidence>
<reference evidence="3 4" key="1">
    <citation type="submission" date="2019-03" db="EMBL/GenBank/DDBJ databases">
        <title>Draft genome sequences of novel Actinobacteria.</title>
        <authorList>
            <person name="Sahin N."/>
            <person name="Ay H."/>
            <person name="Saygin H."/>
        </authorList>
    </citation>
    <scope>NUCLEOTIDE SEQUENCE [LARGE SCALE GENOMIC DNA]</scope>
    <source>
        <strain evidence="3 4">6K102</strain>
    </source>
</reference>
<dbReference type="AlphaFoldDB" id="A0A4R5EF43"/>
<comment type="caution">
    <text evidence="3">The sequence shown here is derived from an EMBL/GenBank/DDBJ whole genome shotgun (WGS) entry which is preliminary data.</text>
</comment>
<feature type="chain" id="PRO_5039277276" description="DUF3060 domain-containing protein" evidence="2">
    <location>
        <begin position="28"/>
        <end position="168"/>
    </location>
</feature>
<keyword evidence="2" id="KW-0732">Signal</keyword>
<feature type="region of interest" description="Disordered" evidence="1">
    <location>
        <begin position="23"/>
        <end position="54"/>
    </location>
</feature>
<sequence>MPILARPAAVFLLLVLTGCATTPSAPTAPRTPAARLPASPGAPATGQEETPAGLRAADGRELPACEDADCEIEVRSGDELTIDQRFGVRRLAIGAFGPDGARITLKGSAGKLSVQGMKGSISSNCVNGRCRDEGKLVLAPGESGRINDIRLDLTHLSGDRAVLRLTPR</sequence>
<dbReference type="Proteomes" id="UP000295136">
    <property type="component" value="Unassembled WGS sequence"/>
</dbReference>
<evidence type="ECO:0000256" key="2">
    <source>
        <dbReference type="SAM" id="SignalP"/>
    </source>
</evidence>
<feature type="compositionally biased region" description="Low complexity" evidence="1">
    <location>
        <begin position="23"/>
        <end position="39"/>
    </location>
</feature>
<evidence type="ECO:0008006" key="5">
    <source>
        <dbReference type="Google" id="ProtNLM"/>
    </source>
</evidence>
<gene>
    <name evidence="3" type="ORF">E1295_38805</name>
</gene>
<dbReference type="EMBL" id="SMLD01000164">
    <property type="protein sequence ID" value="TDE32985.1"/>
    <property type="molecule type" value="Genomic_DNA"/>
</dbReference>
<protein>
    <recommendedName>
        <fullName evidence="5">DUF3060 domain-containing protein</fullName>
    </recommendedName>
</protein>
<organism evidence="3 4">
    <name type="scientific">Nonomuraea mesophila</name>
    <dbReference type="NCBI Taxonomy" id="2530382"/>
    <lineage>
        <taxon>Bacteria</taxon>
        <taxon>Bacillati</taxon>
        <taxon>Actinomycetota</taxon>
        <taxon>Actinomycetes</taxon>
        <taxon>Streptosporangiales</taxon>
        <taxon>Streptosporangiaceae</taxon>
        <taxon>Nonomuraea</taxon>
    </lineage>
</organism>
<feature type="signal peptide" evidence="2">
    <location>
        <begin position="1"/>
        <end position="27"/>
    </location>
</feature>
<keyword evidence="4" id="KW-1185">Reference proteome</keyword>
<dbReference type="RefSeq" id="WP_132638712.1">
    <property type="nucleotide sequence ID" value="NZ_SMLD01000164.1"/>
</dbReference>
<evidence type="ECO:0000256" key="1">
    <source>
        <dbReference type="SAM" id="MobiDB-lite"/>
    </source>
</evidence>
<proteinExistence type="predicted"/>
<accession>A0A4R5EF43</accession>
<evidence type="ECO:0000313" key="3">
    <source>
        <dbReference type="EMBL" id="TDE32985.1"/>
    </source>
</evidence>